<keyword evidence="3 7" id="KW-0134">Cell wall</keyword>
<accession>A0A9P6CML0</accession>
<dbReference type="InterPro" id="IPR001338">
    <property type="entry name" value="Class_I_Hydrophobin"/>
</dbReference>
<keyword evidence="9" id="KW-1185">Reference proteome</keyword>
<dbReference type="CDD" id="cd23507">
    <property type="entry name" value="hydrophobin_I"/>
    <property type="match status" value="1"/>
</dbReference>
<dbReference type="PROSITE" id="PS00956">
    <property type="entry name" value="HYDROPHOBIN"/>
    <property type="match status" value="1"/>
</dbReference>
<organism evidence="8 9">
    <name type="scientific">Collybia nuda</name>
    <dbReference type="NCBI Taxonomy" id="64659"/>
    <lineage>
        <taxon>Eukaryota</taxon>
        <taxon>Fungi</taxon>
        <taxon>Dikarya</taxon>
        <taxon>Basidiomycota</taxon>
        <taxon>Agaricomycotina</taxon>
        <taxon>Agaricomycetes</taxon>
        <taxon>Agaricomycetidae</taxon>
        <taxon>Agaricales</taxon>
        <taxon>Tricholomatineae</taxon>
        <taxon>Clitocybaceae</taxon>
        <taxon>Collybia</taxon>
    </lineage>
</organism>
<evidence type="ECO:0000256" key="3">
    <source>
        <dbReference type="ARBA" id="ARBA00022512"/>
    </source>
</evidence>
<feature type="chain" id="PRO_5040529351" description="Hydrophobin" evidence="7">
    <location>
        <begin position="20"/>
        <end position="111"/>
    </location>
</feature>
<evidence type="ECO:0000313" key="8">
    <source>
        <dbReference type="EMBL" id="KAF9465818.1"/>
    </source>
</evidence>
<comment type="caution">
    <text evidence="8">The sequence shown here is derived from an EMBL/GenBank/DDBJ whole genome shotgun (WGS) entry which is preliminary data.</text>
</comment>
<keyword evidence="5 7" id="KW-0732">Signal</keyword>
<evidence type="ECO:0000313" key="9">
    <source>
        <dbReference type="Proteomes" id="UP000807353"/>
    </source>
</evidence>
<dbReference type="Proteomes" id="UP000807353">
    <property type="component" value="Unassembled WGS sequence"/>
</dbReference>
<protein>
    <recommendedName>
        <fullName evidence="7">Hydrophobin</fullName>
    </recommendedName>
</protein>
<dbReference type="AlphaFoldDB" id="A0A9P6CML0"/>
<evidence type="ECO:0000256" key="4">
    <source>
        <dbReference type="ARBA" id="ARBA00022525"/>
    </source>
</evidence>
<evidence type="ECO:0000256" key="7">
    <source>
        <dbReference type="RuleBase" id="RU365009"/>
    </source>
</evidence>
<dbReference type="OrthoDB" id="4225815at2759"/>
<keyword evidence="6 7" id="KW-1015">Disulfide bond</keyword>
<keyword evidence="4 7" id="KW-0964">Secreted</keyword>
<dbReference type="SMART" id="SM00075">
    <property type="entry name" value="HYDRO"/>
    <property type="match status" value="1"/>
</dbReference>
<comment type="subcellular location">
    <subcellularLocation>
        <location evidence="1 7">Secreted</location>
        <location evidence="1 7">Cell wall</location>
    </subcellularLocation>
</comment>
<dbReference type="GO" id="GO:0009277">
    <property type="term" value="C:fungal-type cell wall"/>
    <property type="evidence" value="ECO:0007669"/>
    <property type="project" value="InterPro"/>
</dbReference>
<dbReference type="GO" id="GO:0005199">
    <property type="term" value="F:structural constituent of cell wall"/>
    <property type="evidence" value="ECO:0007669"/>
    <property type="project" value="InterPro"/>
</dbReference>
<gene>
    <name evidence="8" type="ORF">BDZ94DRAFT_1306862</name>
</gene>
<reference evidence="8" key="1">
    <citation type="submission" date="2020-11" db="EMBL/GenBank/DDBJ databases">
        <authorList>
            <consortium name="DOE Joint Genome Institute"/>
            <person name="Ahrendt S."/>
            <person name="Riley R."/>
            <person name="Andreopoulos W."/>
            <person name="Labutti K."/>
            <person name="Pangilinan J."/>
            <person name="Ruiz-Duenas F.J."/>
            <person name="Barrasa J.M."/>
            <person name="Sanchez-Garcia M."/>
            <person name="Camarero S."/>
            <person name="Miyauchi S."/>
            <person name="Serrano A."/>
            <person name="Linde D."/>
            <person name="Babiker R."/>
            <person name="Drula E."/>
            <person name="Ayuso-Fernandez I."/>
            <person name="Pacheco R."/>
            <person name="Padilla G."/>
            <person name="Ferreira P."/>
            <person name="Barriuso J."/>
            <person name="Kellner H."/>
            <person name="Castanera R."/>
            <person name="Alfaro M."/>
            <person name="Ramirez L."/>
            <person name="Pisabarro A.G."/>
            <person name="Kuo A."/>
            <person name="Tritt A."/>
            <person name="Lipzen A."/>
            <person name="He G."/>
            <person name="Yan M."/>
            <person name="Ng V."/>
            <person name="Cullen D."/>
            <person name="Martin F."/>
            <person name="Rosso M.-N."/>
            <person name="Henrissat B."/>
            <person name="Hibbett D."/>
            <person name="Martinez A.T."/>
            <person name="Grigoriev I.V."/>
        </authorList>
    </citation>
    <scope>NUCLEOTIDE SEQUENCE</scope>
    <source>
        <strain evidence="8">CBS 247.69</strain>
    </source>
</reference>
<evidence type="ECO:0000256" key="1">
    <source>
        <dbReference type="ARBA" id="ARBA00004191"/>
    </source>
</evidence>
<sequence length="111" mass="11327">MFSKVAILATVSLALSVAAAPHGDSEYKCNTGDIQCCNEVHQTGSARATQLHALVGVVVQDVAGMAGENCSPITAVGLGNGASCKQQPMCCENNHMNGLVVVGCSPININL</sequence>
<evidence type="ECO:0000256" key="2">
    <source>
        <dbReference type="ARBA" id="ARBA00010446"/>
    </source>
</evidence>
<evidence type="ECO:0000256" key="6">
    <source>
        <dbReference type="ARBA" id="ARBA00023157"/>
    </source>
</evidence>
<proteinExistence type="inferred from homology"/>
<comment type="similarity">
    <text evidence="2 7">Belongs to the fungal hydrophobin family.</text>
</comment>
<evidence type="ECO:0000256" key="5">
    <source>
        <dbReference type="ARBA" id="ARBA00022729"/>
    </source>
</evidence>
<dbReference type="InterPro" id="IPR019778">
    <property type="entry name" value="Class_I_Hydrophobin_CS"/>
</dbReference>
<dbReference type="EMBL" id="MU150245">
    <property type="protein sequence ID" value="KAF9465818.1"/>
    <property type="molecule type" value="Genomic_DNA"/>
</dbReference>
<name>A0A9P6CML0_9AGAR</name>
<dbReference type="Pfam" id="PF01185">
    <property type="entry name" value="Hydrophobin"/>
    <property type="match status" value="1"/>
</dbReference>
<feature type="signal peptide" evidence="7">
    <location>
        <begin position="1"/>
        <end position="19"/>
    </location>
</feature>